<feature type="compositionally biased region" description="Basic residues" evidence="3">
    <location>
        <begin position="100"/>
        <end position="112"/>
    </location>
</feature>
<dbReference type="GO" id="GO:0008270">
    <property type="term" value="F:zinc ion binding"/>
    <property type="evidence" value="ECO:0007669"/>
    <property type="project" value="InterPro"/>
</dbReference>
<evidence type="ECO:0000313" key="5">
    <source>
        <dbReference type="EMBL" id="QOU19881.1"/>
    </source>
</evidence>
<evidence type="ECO:0000256" key="3">
    <source>
        <dbReference type="SAM" id="MobiDB-lite"/>
    </source>
</evidence>
<name>A0A871RBB6_DEKBR</name>
<evidence type="ECO:0000313" key="6">
    <source>
        <dbReference type="Proteomes" id="UP000663131"/>
    </source>
</evidence>
<organism evidence="5 6">
    <name type="scientific">Dekkera bruxellensis</name>
    <name type="common">Brettanomyces custersii</name>
    <dbReference type="NCBI Taxonomy" id="5007"/>
    <lineage>
        <taxon>Eukaryota</taxon>
        <taxon>Fungi</taxon>
        <taxon>Dikarya</taxon>
        <taxon>Ascomycota</taxon>
        <taxon>Saccharomycotina</taxon>
        <taxon>Pichiomycetes</taxon>
        <taxon>Pichiales</taxon>
        <taxon>Pichiaceae</taxon>
        <taxon>Brettanomyces</taxon>
    </lineage>
</organism>
<evidence type="ECO:0000256" key="1">
    <source>
        <dbReference type="ARBA" id="ARBA00004123"/>
    </source>
</evidence>
<dbReference type="Gene3D" id="4.10.240.10">
    <property type="entry name" value="Zn(2)-C6 fungal-type DNA-binding domain"/>
    <property type="match status" value="1"/>
</dbReference>
<accession>A0A871RBB6</accession>
<feature type="domain" description="Zn(2)-C6 fungal-type" evidence="4">
    <location>
        <begin position="15"/>
        <end position="45"/>
    </location>
</feature>
<dbReference type="AlphaFoldDB" id="A0A871RBB6"/>
<dbReference type="GO" id="GO:0000976">
    <property type="term" value="F:transcription cis-regulatory region binding"/>
    <property type="evidence" value="ECO:0007669"/>
    <property type="project" value="TreeGrafter"/>
</dbReference>
<dbReference type="GO" id="GO:0005634">
    <property type="term" value="C:nucleus"/>
    <property type="evidence" value="ECO:0007669"/>
    <property type="project" value="UniProtKB-SubCell"/>
</dbReference>
<dbReference type="PANTHER" id="PTHR37534:SF7">
    <property type="entry name" value="TRANSCRIPTIONAL ACTIVATOR PROTEIN UGA3"/>
    <property type="match status" value="1"/>
</dbReference>
<reference evidence="5" key="1">
    <citation type="submission" date="2020-10" db="EMBL/GenBank/DDBJ databases">
        <authorList>
            <person name="Palmer J.M."/>
        </authorList>
    </citation>
    <scope>NUCLEOTIDE SEQUENCE</scope>
    <source>
        <strain evidence="5">UCD 2041</strain>
    </source>
</reference>
<dbReference type="InterPro" id="IPR021858">
    <property type="entry name" value="Fun_TF"/>
</dbReference>
<comment type="subcellular location">
    <subcellularLocation>
        <location evidence="1">Nucleus</location>
    </subcellularLocation>
</comment>
<gene>
    <name evidence="5" type="ORF">BRETT_004036</name>
</gene>
<dbReference type="GO" id="GO:0000981">
    <property type="term" value="F:DNA-binding transcription factor activity, RNA polymerase II-specific"/>
    <property type="evidence" value="ECO:0007669"/>
    <property type="project" value="InterPro"/>
</dbReference>
<dbReference type="Pfam" id="PF00172">
    <property type="entry name" value="Zn_clus"/>
    <property type="match status" value="1"/>
</dbReference>
<dbReference type="PANTHER" id="PTHR37534">
    <property type="entry name" value="TRANSCRIPTIONAL ACTIVATOR PROTEIN UGA3"/>
    <property type="match status" value="1"/>
</dbReference>
<protein>
    <recommendedName>
        <fullName evidence="4">Zn(2)-C6 fungal-type domain-containing protein</fullName>
    </recommendedName>
</protein>
<dbReference type="OrthoDB" id="25818at2759"/>
<keyword evidence="2" id="KW-0539">Nucleus</keyword>
<dbReference type="CDD" id="cd00067">
    <property type="entry name" value="GAL4"/>
    <property type="match status" value="1"/>
</dbReference>
<dbReference type="GeneID" id="64575959"/>
<dbReference type="KEGG" id="bbrx:BRETT_004036"/>
<dbReference type="EMBL" id="CP063134">
    <property type="protein sequence ID" value="QOU19881.1"/>
    <property type="molecule type" value="Genomic_DNA"/>
</dbReference>
<dbReference type="SUPFAM" id="SSF57701">
    <property type="entry name" value="Zn2/Cys6 DNA-binding domain"/>
    <property type="match status" value="1"/>
</dbReference>
<reference evidence="5" key="2">
    <citation type="journal article" name="BMC Genomics">
        <title>New genome assemblies reveal patterns of domestication and adaptation across Brettanomyces (Dekkera) species.</title>
        <authorList>
            <person name="Roach M.J."/>
            <person name="Borneman A.R."/>
        </authorList>
    </citation>
    <scope>NUCLEOTIDE SEQUENCE</scope>
    <source>
        <strain evidence="5">UCD 2041</strain>
    </source>
</reference>
<feature type="region of interest" description="Disordered" evidence="3">
    <location>
        <begin position="90"/>
        <end position="112"/>
    </location>
</feature>
<sequence length="700" mass="81432">MLRFIPIKSSRSHGGCETCKKRKKKCDQQKPCCGWCAKRHTPCVYKKFVFARRRNTRSSFDVRNSSLLNEFKSGDNATVSQKTGNLVATSSKCENNDNKPKRKKRKISSGKKFNKSVQDWKLENVGMSPPKRKADMAKTGESLMDISKQDTEISRDQNSQTTFNLDNIHSGGFSFEADFFKGSLNAGADDNFIDIKNIIESILHPSPRKHVNTPPDSTSIELGKIDGQPGNGTFERTFHKNLQELSLLVGRDNKNEHFDMDLSARSFLMNFRYFASDSDKYNRSFDLFLPLAYQNEAVFYAVSGWGLLVLKNGNQKAKALNFLKKSKKLCNDMQKYIEEELPSLDRYNLISLVVGLSCLMFAASSVGDITRWKENFEDLYHTLHKVGLETFFENVKDSPVGLWVLNCFFYNDVLKVVRVTDDQKVGTLFPLSKYKKIINFNFEKMDHTLEADDFEVQDDLNSGEMIDIIDPLMGCCIGLFFRMGEINTLYDQFVIKINALDDTWIALSHEMEDIKGLNLLEFTKSQRYRRYEDMRLIFHDWVKVHTDRLVLRLHNTMPRIIALRTIREPERREYYLTFFRVLQIAMELFLEIKLKESPLKALNVKRLMVHCYRDMRQLIIPDFVRKLTFPLLVVGAAACEKRDRIIIEVMYLEMYKIWKNENLAKIWSIIQEFWKLNPNGDTFDRSQNIINKLDWNICLV</sequence>
<evidence type="ECO:0000256" key="2">
    <source>
        <dbReference type="ARBA" id="ARBA00023242"/>
    </source>
</evidence>
<dbReference type="PROSITE" id="PS00463">
    <property type="entry name" value="ZN2_CY6_FUNGAL_1"/>
    <property type="match status" value="1"/>
</dbReference>
<dbReference type="InterPro" id="IPR001138">
    <property type="entry name" value="Zn2Cys6_DnaBD"/>
</dbReference>
<dbReference type="SMART" id="SM00066">
    <property type="entry name" value="GAL4"/>
    <property type="match status" value="1"/>
</dbReference>
<evidence type="ECO:0000259" key="4">
    <source>
        <dbReference type="PROSITE" id="PS50048"/>
    </source>
</evidence>
<dbReference type="Proteomes" id="UP000663131">
    <property type="component" value="Chromosome 6"/>
</dbReference>
<proteinExistence type="predicted"/>
<dbReference type="PROSITE" id="PS50048">
    <property type="entry name" value="ZN2_CY6_FUNGAL_2"/>
    <property type="match status" value="1"/>
</dbReference>
<dbReference type="RefSeq" id="XP_041136374.1">
    <property type="nucleotide sequence ID" value="XM_041282535.1"/>
</dbReference>
<dbReference type="Pfam" id="PF11951">
    <property type="entry name" value="Fungal_trans_2"/>
    <property type="match status" value="1"/>
</dbReference>
<dbReference type="InterPro" id="IPR036864">
    <property type="entry name" value="Zn2-C6_fun-type_DNA-bd_sf"/>
</dbReference>
<dbReference type="GO" id="GO:0045944">
    <property type="term" value="P:positive regulation of transcription by RNA polymerase II"/>
    <property type="evidence" value="ECO:0007669"/>
    <property type="project" value="TreeGrafter"/>
</dbReference>